<sequence>MYIALPSDRRRLAIPAVIFALVFSSVLYYSISASHIPLARPRKAHTDGKCVGPSSQASRAVRGIPGFTVFEHVWFHDNSFYFFTDDGTRIPDKERVVHGPVGFEVGPWNETIPADKAKCMGGATCELGGPLHWQDR</sequence>
<evidence type="ECO:0000256" key="1">
    <source>
        <dbReference type="SAM" id="Phobius"/>
    </source>
</evidence>
<dbReference type="AlphaFoldDB" id="A0A1Y2BMC4"/>
<comment type="caution">
    <text evidence="2">The sequence shown here is derived from an EMBL/GenBank/DDBJ whole genome shotgun (WGS) entry which is preliminary data.</text>
</comment>
<dbReference type="OrthoDB" id="529273at2759"/>
<evidence type="ECO:0000313" key="2">
    <source>
        <dbReference type="EMBL" id="ORY35914.1"/>
    </source>
</evidence>
<evidence type="ECO:0000313" key="3">
    <source>
        <dbReference type="Proteomes" id="UP000193986"/>
    </source>
</evidence>
<keyword evidence="1" id="KW-0812">Transmembrane</keyword>
<keyword evidence="1" id="KW-1133">Transmembrane helix</keyword>
<keyword evidence="3" id="KW-1185">Reference proteome</keyword>
<feature type="transmembrane region" description="Helical" evidence="1">
    <location>
        <begin position="12"/>
        <end position="31"/>
    </location>
</feature>
<reference evidence="2 3" key="1">
    <citation type="submission" date="2016-07" db="EMBL/GenBank/DDBJ databases">
        <title>Pervasive Adenine N6-methylation of Active Genes in Fungi.</title>
        <authorList>
            <consortium name="DOE Joint Genome Institute"/>
            <person name="Mondo S.J."/>
            <person name="Dannebaum R.O."/>
            <person name="Kuo R.C."/>
            <person name="Labutti K."/>
            <person name="Haridas S."/>
            <person name="Kuo A."/>
            <person name="Salamov A."/>
            <person name="Ahrendt S.R."/>
            <person name="Lipzen A."/>
            <person name="Sullivan W."/>
            <person name="Andreopoulos W.B."/>
            <person name="Clum A."/>
            <person name="Lindquist E."/>
            <person name="Daum C."/>
            <person name="Ramamoorthy G.K."/>
            <person name="Gryganskyi A."/>
            <person name="Culley D."/>
            <person name="Magnuson J.K."/>
            <person name="James T.Y."/>
            <person name="O'Malley M.A."/>
            <person name="Stajich J.E."/>
            <person name="Spatafora J.W."/>
            <person name="Visel A."/>
            <person name="Grigoriev I.V."/>
        </authorList>
    </citation>
    <scope>NUCLEOTIDE SEQUENCE [LARGE SCALE GENOMIC DNA]</scope>
    <source>
        <strain evidence="2 3">68-887.2</strain>
    </source>
</reference>
<gene>
    <name evidence="2" type="ORF">BCR39DRAFT_39540</name>
</gene>
<protein>
    <submittedName>
        <fullName evidence="2">Uncharacterized protein</fullName>
    </submittedName>
</protein>
<proteinExistence type="predicted"/>
<organism evidence="2 3">
    <name type="scientific">Naematelia encephala</name>
    <dbReference type="NCBI Taxonomy" id="71784"/>
    <lineage>
        <taxon>Eukaryota</taxon>
        <taxon>Fungi</taxon>
        <taxon>Dikarya</taxon>
        <taxon>Basidiomycota</taxon>
        <taxon>Agaricomycotina</taxon>
        <taxon>Tremellomycetes</taxon>
        <taxon>Tremellales</taxon>
        <taxon>Naemateliaceae</taxon>
        <taxon>Naematelia</taxon>
    </lineage>
</organism>
<accession>A0A1Y2BMC4</accession>
<dbReference type="Proteomes" id="UP000193986">
    <property type="component" value="Unassembled WGS sequence"/>
</dbReference>
<name>A0A1Y2BMC4_9TREE</name>
<keyword evidence="1" id="KW-0472">Membrane</keyword>
<dbReference type="InParanoid" id="A0A1Y2BMC4"/>
<dbReference type="EMBL" id="MCFC01000001">
    <property type="protein sequence ID" value="ORY35914.1"/>
    <property type="molecule type" value="Genomic_DNA"/>
</dbReference>